<accession>A0ABS4SAM6</accession>
<feature type="domain" description="Glycosyl transferase family 1" evidence="1">
    <location>
        <begin position="192"/>
        <end position="349"/>
    </location>
</feature>
<name>A0ABS4SAM6_9BACI</name>
<dbReference type="Pfam" id="PF00534">
    <property type="entry name" value="Glycos_transf_1"/>
    <property type="match status" value="1"/>
</dbReference>
<dbReference type="SUPFAM" id="SSF53756">
    <property type="entry name" value="UDP-Glycosyltransferase/glycogen phosphorylase"/>
    <property type="match status" value="1"/>
</dbReference>
<dbReference type="PANTHER" id="PTHR12526:SF630">
    <property type="entry name" value="GLYCOSYLTRANSFERASE"/>
    <property type="match status" value="1"/>
</dbReference>
<gene>
    <name evidence="3" type="ORF">J2Z81_001370</name>
</gene>
<protein>
    <submittedName>
        <fullName evidence="3">Glycosyltransferase involved in cell wall biosynthesis</fullName>
    </submittedName>
</protein>
<dbReference type="Proteomes" id="UP001519294">
    <property type="component" value="Unassembled WGS sequence"/>
</dbReference>
<evidence type="ECO:0000259" key="2">
    <source>
        <dbReference type="Pfam" id="PF13439"/>
    </source>
</evidence>
<evidence type="ECO:0000313" key="3">
    <source>
        <dbReference type="EMBL" id="MBP2257422.1"/>
    </source>
</evidence>
<reference evidence="3 4" key="1">
    <citation type="submission" date="2021-03" db="EMBL/GenBank/DDBJ databases">
        <title>Genomic Encyclopedia of Type Strains, Phase IV (KMG-IV): sequencing the most valuable type-strain genomes for metagenomic binning, comparative biology and taxonomic classification.</title>
        <authorList>
            <person name="Goeker M."/>
        </authorList>
    </citation>
    <scope>NUCLEOTIDE SEQUENCE [LARGE SCALE GENOMIC DNA]</scope>
    <source>
        <strain evidence="3 4">DSM 25790</strain>
    </source>
</reference>
<organism evidence="3 4">
    <name type="scientific">Virgibacillus alimentarius</name>
    <dbReference type="NCBI Taxonomy" id="698769"/>
    <lineage>
        <taxon>Bacteria</taxon>
        <taxon>Bacillati</taxon>
        <taxon>Bacillota</taxon>
        <taxon>Bacilli</taxon>
        <taxon>Bacillales</taxon>
        <taxon>Bacillaceae</taxon>
        <taxon>Virgibacillus</taxon>
    </lineage>
</organism>
<evidence type="ECO:0000313" key="4">
    <source>
        <dbReference type="Proteomes" id="UP001519294"/>
    </source>
</evidence>
<dbReference type="InterPro" id="IPR028098">
    <property type="entry name" value="Glyco_trans_4-like_N"/>
</dbReference>
<dbReference type="RefSeq" id="WP_226370964.1">
    <property type="nucleotide sequence ID" value="NZ_JAGIKX010000008.1"/>
</dbReference>
<dbReference type="EMBL" id="JAGIKX010000008">
    <property type="protein sequence ID" value="MBP2257422.1"/>
    <property type="molecule type" value="Genomic_DNA"/>
</dbReference>
<dbReference type="CDD" id="cd03811">
    <property type="entry name" value="GT4_GT28_WabH-like"/>
    <property type="match status" value="1"/>
</dbReference>
<dbReference type="PANTHER" id="PTHR12526">
    <property type="entry name" value="GLYCOSYLTRANSFERASE"/>
    <property type="match status" value="1"/>
</dbReference>
<proteinExistence type="predicted"/>
<dbReference type="Pfam" id="PF13439">
    <property type="entry name" value="Glyco_transf_4"/>
    <property type="match status" value="1"/>
</dbReference>
<keyword evidence="4" id="KW-1185">Reference proteome</keyword>
<sequence>MKRKKVLFFIYQMGAGGAARTLLNIINNLDRSKFEPVLVTLDYNSDYEANVKSDVTFIKINEKRLRNAIFPLAKLIRELKVDLVFSTIPNYNTIAILANLLSFTRAKNIVREADNLSGGFLTDLKLRGYGMMYKWASQVVSLSEGVKQNLIQRYKVKSENIKVIYNPVDLKNIRKHMNEGVLAEEHLPIFHGEEKVIITAGRLVKQKDHQTLIDAFAKVHKQINSKLVILGEGPLKDTLIKQTERLGIQDKVHFIGFQNNPYVYFKHADLFVLTSIHEGFGHVLAEALATGAPVVSTDCASGPAEVLDDGKYGLLAPVGDVNAIANNMQEVLTYDKEKLDRVKEAGYKRVEDFDARQIADEYGALFTETMAR</sequence>
<dbReference type="Gene3D" id="3.40.50.2000">
    <property type="entry name" value="Glycogen Phosphorylase B"/>
    <property type="match status" value="2"/>
</dbReference>
<dbReference type="InterPro" id="IPR001296">
    <property type="entry name" value="Glyco_trans_1"/>
</dbReference>
<feature type="domain" description="Glycosyltransferase subfamily 4-like N-terminal" evidence="2">
    <location>
        <begin position="16"/>
        <end position="171"/>
    </location>
</feature>
<evidence type="ECO:0000259" key="1">
    <source>
        <dbReference type="Pfam" id="PF00534"/>
    </source>
</evidence>
<comment type="caution">
    <text evidence="3">The sequence shown here is derived from an EMBL/GenBank/DDBJ whole genome shotgun (WGS) entry which is preliminary data.</text>
</comment>